<evidence type="ECO:0000313" key="3">
    <source>
        <dbReference type="Proteomes" id="UP001218188"/>
    </source>
</evidence>
<comment type="caution">
    <text evidence="2">The sequence shown here is derived from an EMBL/GenBank/DDBJ whole genome shotgun (WGS) entry which is preliminary data.</text>
</comment>
<accession>A0AAD6WQ77</accession>
<sequence>MGGTLWACGPGQTTSDVFELDDSVSMYYRYSGFTEFKGIVLNATIAFLATLSGKQISKKLLIDEGIATPESLQDAEEAVVIVNYRSRIDAAISLLRSWLKSNSAPRPADPILSMFGGGGSSSNFHSHGPLAQFLAQRAFLADFIAELPIDFAVINPRDLEPEQVVVPHILTELRLAGIHAFILFPDNDGTLPYDKVKEVERLLRTVRSYCEFDSNKWGGPPPPPEYQPPRIRVPAPVTDAETDPSAADDKDGGENETTQDQEDGDGDIEEGDDEDEQHFIDQMITVFATVLPGGTART</sequence>
<organism evidence="2 3">
    <name type="scientific">Mycena alexandri</name>
    <dbReference type="NCBI Taxonomy" id="1745969"/>
    <lineage>
        <taxon>Eukaryota</taxon>
        <taxon>Fungi</taxon>
        <taxon>Dikarya</taxon>
        <taxon>Basidiomycota</taxon>
        <taxon>Agaricomycotina</taxon>
        <taxon>Agaricomycetes</taxon>
        <taxon>Agaricomycetidae</taxon>
        <taxon>Agaricales</taxon>
        <taxon>Marasmiineae</taxon>
        <taxon>Mycenaceae</taxon>
        <taxon>Mycena</taxon>
    </lineage>
</organism>
<evidence type="ECO:0000313" key="2">
    <source>
        <dbReference type="EMBL" id="KAJ7023138.1"/>
    </source>
</evidence>
<reference evidence="2" key="1">
    <citation type="submission" date="2023-03" db="EMBL/GenBank/DDBJ databases">
        <title>Massive genome expansion in bonnet fungi (Mycena s.s.) driven by repeated elements and novel gene families across ecological guilds.</title>
        <authorList>
            <consortium name="Lawrence Berkeley National Laboratory"/>
            <person name="Harder C.B."/>
            <person name="Miyauchi S."/>
            <person name="Viragh M."/>
            <person name="Kuo A."/>
            <person name="Thoen E."/>
            <person name="Andreopoulos B."/>
            <person name="Lu D."/>
            <person name="Skrede I."/>
            <person name="Drula E."/>
            <person name="Henrissat B."/>
            <person name="Morin E."/>
            <person name="Kohler A."/>
            <person name="Barry K."/>
            <person name="LaButti K."/>
            <person name="Morin E."/>
            <person name="Salamov A."/>
            <person name="Lipzen A."/>
            <person name="Mereny Z."/>
            <person name="Hegedus B."/>
            <person name="Baldrian P."/>
            <person name="Stursova M."/>
            <person name="Weitz H."/>
            <person name="Taylor A."/>
            <person name="Grigoriev I.V."/>
            <person name="Nagy L.G."/>
            <person name="Martin F."/>
            <person name="Kauserud H."/>
        </authorList>
    </citation>
    <scope>NUCLEOTIDE SEQUENCE</scope>
    <source>
        <strain evidence="2">CBHHK200</strain>
    </source>
</reference>
<dbReference type="Proteomes" id="UP001218188">
    <property type="component" value="Unassembled WGS sequence"/>
</dbReference>
<feature type="region of interest" description="Disordered" evidence="1">
    <location>
        <begin position="213"/>
        <end position="279"/>
    </location>
</feature>
<proteinExistence type="predicted"/>
<keyword evidence="3" id="KW-1185">Reference proteome</keyword>
<name>A0AAD6WQ77_9AGAR</name>
<feature type="compositionally biased region" description="Acidic residues" evidence="1">
    <location>
        <begin position="257"/>
        <end position="276"/>
    </location>
</feature>
<gene>
    <name evidence="2" type="ORF">C8F04DRAFT_1240310</name>
</gene>
<protein>
    <submittedName>
        <fullName evidence="2">Uncharacterized protein</fullName>
    </submittedName>
</protein>
<dbReference type="EMBL" id="JARJCM010000193">
    <property type="protein sequence ID" value="KAJ7023138.1"/>
    <property type="molecule type" value="Genomic_DNA"/>
</dbReference>
<evidence type="ECO:0000256" key="1">
    <source>
        <dbReference type="SAM" id="MobiDB-lite"/>
    </source>
</evidence>
<dbReference type="AlphaFoldDB" id="A0AAD6WQ77"/>